<dbReference type="Proteomes" id="UP000422736">
    <property type="component" value="Chromosome 5"/>
</dbReference>
<dbReference type="PANTHER" id="PTHR43066:SF1">
    <property type="entry name" value="RHOMBOID PROTEIN 2"/>
    <property type="match status" value="1"/>
</dbReference>
<feature type="region of interest" description="Disordered" evidence="13">
    <location>
        <begin position="251"/>
        <end position="275"/>
    </location>
</feature>
<evidence type="ECO:0000256" key="6">
    <source>
        <dbReference type="ARBA" id="ARBA00022692"/>
    </source>
</evidence>
<proteinExistence type="inferred from homology"/>
<reference evidence="16 17" key="2">
    <citation type="submission" date="2019-11" db="EMBL/GenBank/DDBJ databases">
        <authorList>
            <person name="Lu H."/>
        </authorList>
    </citation>
    <scope>NUCLEOTIDE SEQUENCE [LARGE SCALE GENOMIC DNA]</scope>
    <source>
        <strain evidence="16 17">FIM1</strain>
    </source>
</reference>
<evidence type="ECO:0000256" key="5">
    <source>
        <dbReference type="ARBA" id="ARBA00022670"/>
    </source>
</evidence>
<evidence type="ECO:0000256" key="12">
    <source>
        <dbReference type="ARBA" id="ARBA00042081"/>
    </source>
</evidence>
<feature type="domain" description="Peptidase S54 rhomboid" evidence="15">
    <location>
        <begin position="54"/>
        <end position="191"/>
    </location>
</feature>
<evidence type="ECO:0000256" key="4">
    <source>
        <dbReference type="ARBA" id="ARBA00013039"/>
    </source>
</evidence>
<evidence type="ECO:0000256" key="13">
    <source>
        <dbReference type="SAM" id="MobiDB-lite"/>
    </source>
</evidence>
<dbReference type="InterPro" id="IPR035952">
    <property type="entry name" value="Rhomboid-like_sf"/>
</dbReference>
<dbReference type="Gene3D" id="1.20.1540.10">
    <property type="entry name" value="Rhomboid-like"/>
    <property type="match status" value="1"/>
</dbReference>
<gene>
    <name evidence="16" type="primary">RBD2</name>
    <name evidence="16" type="ORF">FIM1_3430</name>
</gene>
<evidence type="ECO:0000259" key="15">
    <source>
        <dbReference type="Pfam" id="PF01694"/>
    </source>
</evidence>
<organism evidence="16 17">
    <name type="scientific">Kluyveromyces marxianus</name>
    <name type="common">Yeast</name>
    <name type="synonym">Candida kefyr</name>
    <dbReference type="NCBI Taxonomy" id="4911"/>
    <lineage>
        <taxon>Eukaryota</taxon>
        <taxon>Fungi</taxon>
        <taxon>Dikarya</taxon>
        <taxon>Ascomycota</taxon>
        <taxon>Saccharomycotina</taxon>
        <taxon>Saccharomycetes</taxon>
        <taxon>Saccharomycetales</taxon>
        <taxon>Saccharomycetaceae</taxon>
        <taxon>Kluyveromyces</taxon>
    </lineage>
</organism>
<comment type="similarity">
    <text evidence="3">Belongs to the peptidase S54 family.</text>
</comment>
<evidence type="ECO:0000256" key="9">
    <source>
        <dbReference type="ARBA" id="ARBA00023136"/>
    </source>
</evidence>
<evidence type="ECO:0000256" key="11">
    <source>
        <dbReference type="ARBA" id="ARBA00039804"/>
    </source>
</evidence>
<dbReference type="InterPro" id="IPR022764">
    <property type="entry name" value="Peptidase_S54_rhomboid_dom"/>
</dbReference>
<feature type="transmembrane region" description="Helical" evidence="14">
    <location>
        <begin position="59"/>
        <end position="78"/>
    </location>
</feature>
<evidence type="ECO:0000256" key="14">
    <source>
        <dbReference type="SAM" id="Phobius"/>
    </source>
</evidence>
<feature type="transmembrane region" description="Helical" evidence="14">
    <location>
        <begin position="21"/>
        <end position="39"/>
    </location>
</feature>
<evidence type="ECO:0000256" key="7">
    <source>
        <dbReference type="ARBA" id="ARBA00022801"/>
    </source>
</evidence>
<keyword evidence="17" id="KW-1185">Reference proteome</keyword>
<dbReference type="Pfam" id="PF01694">
    <property type="entry name" value="Rhomboid"/>
    <property type="match status" value="1"/>
</dbReference>
<dbReference type="EC" id="3.4.21.105" evidence="4"/>
<evidence type="ECO:0000256" key="10">
    <source>
        <dbReference type="ARBA" id="ARBA00037147"/>
    </source>
</evidence>
<keyword evidence="7" id="KW-0378">Hydrolase</keyword>
<evidence type="ECO:0000313" key="17">
    <source>
        <dbReference type="Proteomes" id="UP000422736"/>
    </source>
</evidence>
<feature type="transmembrane region" description="Helical" evidence="14">
    <location>
        <begin position="121"/>
        <end position="137"/>
    </location>
</feature>
<keyword evidence="9 14" id="KW-0472">Membrane</keyword>
<comment type="catalytic activity">
    <reaction evidence="1">
        <text>Cleaves type-1 transmembrane domains using a catalytic dyad composed of serine and histidine that are contributed by different transmembrane domains.</text>
        <dbReference type="EC" id="3.4.21.105"/>
    </reaction>
</comment>
<dbReference type="EMBL" id="CP015058">
    <property type="protein sequence ID" value="QGN16710.1"/>
    <property type="molecule type" value="Genomic_DNA"/>
</dbReference>
<dbReference type="PANTHER" id="PTHR43066">
    <property type="entry name" value="RHOMBOID-RELATED PROTEIN"/>
    <property type="match status" value="1"/>
</dbReference>
<feature type="transmembrane region" description="Helical" evidence="14">
    <location>
        <begin position="90"/>
        <end position="115"/>
    </location>
</feature>
<feature type="compositionally biased region" description="Polar residues" evidence="13">
    <location>
        <begin position="251"/>
        <end position="267"/>
    </location>
</feature>
<keyword evidence="8 14" id="KW-1133">Transmembrane helix</keyword>
<comment type="function">
    <text evidence="10">Probable rhomboid-type serine protease that catalyzes intramembrane proteolysis.</text>
</comment>
<evidence type="ECO:0000256" key="2">
    <source>
        <dbReference type="ARBA" id="ARBA00004257"/>
    </source>
</evidence>
<reference evidence="16 17" key="1">
    <citation type="submission" date="2016-03" db="EMBL/GenBank/DDBJ databases">
        <title>How can Kluyveromyces marxianus grow so fast - potential evolutionary course in Saccharomyces Complex revealed by comparative genomics.</title>
        <authorList>
            <person name="Mo W."/>
            <person name="Lu W."/>
            <person name="Yang X."/>
            <person name="Qi J."/>
            <person name="Lv H."/>
        </authorList>
    </citation>
    <scope>NUCLEOTIDE SEQUENCE [LARGE SCALE GENOMIC DNA]</scope>
    <source>
        <strain evidence="16 17">FIM1</strain>
    </source>
</reference>
<accession>A0ABX6EWJ4</accession>
<sequence length="275" mass="30393">MNIRNFLVPAGKPFSGLASGLSIFLTFLYLINVFVYPINDHIILKPDSLYTFDLNRISLYPLAHLSIFHLFFNVISIYPMISMFEESHGTLYTGVILNLLAVFSAIPYCIIGSVFFPNVEVGGASGWFFSFLGYFGVKESRIRPSAMVTTNRSFPTIYFPLALLAITAFLVPGSSLPGHSIGLAIGYFMGFKENVVAKLVPSSNILKKIETFADPLINKIPFGIKYYREVEVNRSSEYNSIYIGSESTLPLHSTTQPAQPSQATPFQGNGRVLGA</sequence>
<keyword evidence="6 14" id="KW-0812">Transmembrane</keyword>
<feature type="transmembrane region" description="Helical" evidence="14">
    <location>
        <begin position="157"/>
        <end position="176"/>
    </location>
</feature>
<evidence type="ECO:0000256" key="1">
    <source>
        <dbReference type="ARBA" id="ARBA00000156"/>
    </source>
</evidence>
<comment type="subcellular location">
    <subcellularLocation>
        <location evidence="2">Golgi apparatus</location>
        <location evidence="2">cis-Golgi network membrane</location>
        <topology evidence="2">Multi-pass membrane protein</topology>
    </subcellularLocation>
</comment>
<evidence type="ECO:0000313" key="16">
    <source>
        <dbReference type="EMBL" id="QGN16710.1"/>
    </source>
</evidence>
<evidence type="ECO:0000256" key="3">
    <source>
        <dbReference type="ARBA" id="ARBA00009045"/>
    </source>
</evidence>
<keyword evidence="5" id="KW-0645">Protease</keyword>
<protein>
    <recommendedName>
        <fullName evidence="11">Rhomboid-type serine protease 2</fullName>
        <ecNumber evidence="4">3.4.21.105</ecNumber>
    </recommendedName>
    <alternativeName>
        <fullName evidence="12">Rhomboid protein 2</fullName>
    </alternativeName>
</protein>
<name>A0ABX6EWJ4_KLUMA</name>
<dbReference type="SUPFAM" id="SSF144091">
    <property type="entry name" value="Rhomboid-like"/>
    <property type="match status" value="1"/>
</dbReference>
<evidence type="ECO:0000256" key="8">
    <source>
        <dbReference type="ARBA" id="ARBA00022989"/>
    </source>
</evidence>